<evidence type="ECO:0000256" key="1">
    <source>
        <dbReference type="SAM" id="MobiDB-lite"/>
    </source>
</evidence>
<feature type="region of interest" description="Disordered" evidence="1">
    <location>
        <begin position="50"/>
        <end position="91"/>
    </location>
</feature>
<keyword evidence="2" id="KW-0812">Transmembrane</keyword>
<organism evidence="3 4">
    <name type="scientific">Acidithiobacillus ferrivorans</name>
    <dbReference type="NCBI Taxonomy" id="160808"/>
    <lineage>
        <taxon>Bacteria</taxon>
        <taxon>Pseudomonadati</taxon>
        <taxon>Pseudomonadota</taxon>
        <taxon>Acidithiobacillia</taxon>
        <taxon>Acidithiobacillales</taxon>
        <taxon>Acidithiobacillaceae</taxon>
        <taxon>Acidithiobacillus</taxon>
    </lineage>
</organism>
<protein>
    <submittedName>
        <fullName evidence="3">Uncharacterized protein</fullName>
    </submittedName>
</protein>
<dbReference type="Proteomes" id="UP000595420">
    <property type="component" value="Chromosome"/>
</dbReference>
<reference evidence="3 4" key="1">
    <citation type="submission" date="2020-07" db="EMBL/GenBank/DDBJ databases">
        <title>Complete genome sequence analysis of Acidithiobacillus ferrivorans XJFY6S-08 reveals extreme environmental adaptation to alpine acid mine drainage.</title>
        <authorList>
            <person name="Yan L."/>
            <person name="Ni Y."/>
        </authorList>
    </citation>
    <scope>NUCLEOTIDE SEQUENCE [LARGE SCALE GENOMIC DNA]</scope>
    <source>
        <strain evidence="3 4">XJFY6S-08</strain>
    </source>
</reference>
<gene>
    <name evidence="3" type="ORF">H2515_10995</name>
</gene>
<accession>A0A7T5BGV3</accession>
<name>A0A7T5BGV3_9PROT</name>
<evidence type="ECO:0000313" key="3">
    <source>
        <dbReference type="EMBL" id="QQD71950.1"/>
    </source>
</evidence>
<dbReference type="EMBL" id="CP059488">
    <property type="protein sequence ID" value="QQD71950.1"/>
    <property type="molecule type" value="Genomic_DNA"/>
</dbReference>
<evidence type="ECO:0000313" key="4">
    <source>
        <dbReference type="Proteomes" id="UP000595420"/>
    </source>
</evidence>
<evidence type="ECO:0000256" key="2">
    <source>
        <dbReference type="SAM" id="Phobius"/>
    </source>
</evidence>
<dbReference type="AlphaFoldDB" id="A0A7T5BGV3"/>
<feature type="transmembrane region" description="Helical" evidence="2">
    <location>
        <begin position="21"/>
        <end position="40"/>
    </location>
</feature>
<keyword evidence="2" id="KW-1133">Transmembrane helix</keyword>
<keyword evidence="2" id="KW-0472">Membrane</keyword>
<sequence>MRTDRWSLIGNHKQREMVQETVALYRAFACALIGVLWVHYREVATTSPRGFRQDVGANGSKGPGVCSRQKFRDETENPGSHYLSLRRAIPS</sequence>
<proteinExistence type="predicted"/>